<evidence type="ECO:0000256" key="5">
    <source>
        <dbReference type="ARBA" id="ARBA00022908"/>
    </source>
</evidence>
<feature type="active site" evidence="9">
    <location>
        <position position="270"/>
    </location>
</feature>
<dbReference type="PROSITE" id="PS51900">
    <property type="entry name" value="CB"/>
    <property type="match status" value="1"/>
</dbReference>
<evidence type="ECO:0000256" key="1">
    <source>
        <dbReference type="ARBA" id="ARBA00004496"/>
    </source>
</evidence>
<evidence type="ECO:0000313" key="12">
    <source>
        <dbReference type="EMBL" id="SIS43382.1"/>
    </source>
</evidence>
<dbReference type="PANTHER" id="PTHR30349">
    <property type="entry name" value="PHAGE INTEGRASE-RELATED"/>
    <property type="match status" value="1"/>
</dbReference>
<keyword evidence="13" id="KW-1185">Reference proteome</keyword>
<dbReference type="GO" id="GO:0007059">
    <property type="term" value="P:chromosome segregation"/>
    <property type="evidence" value="ECO:0007669"/>
    <property type="project" value="UniProtKB-UniRule"/>
</dbReference>
<evidence type="ECO:0000256" key="3">
    <source>
        <dbReference type="ARBA" id="ARBA00022618"/>
    </source>
</evidence>
<comment type="similarity">
    <text evidence="9">Belongs to the 'phage' integrase family. XerC subfamily.</text>
</comment>
<comment type="subcellular location">
    <subcellularLocation>
        <location evidence="1 9">Cytoplasm</location>
    </subcellularLocation>
</comment>
<dbReference type="Pfam" id="PF02899">
    <property type="entry name" value="Phage_int_SAM_1"/>
    <property type="match status" value="1"/>
</dbReference>
<evidence type="ECO:0000259" key="10">
    <source>
        <dbReference type="PROSITE" id="PS51898"/>
    </source>
</evidence>
<dbReference type="InterPro" id="IPR050090">
    <property type="entry name" value="Tyrosine_recombinase_XerCD"/>
</dbReference>
<dbReference type="SUPFAM" id="SSF56349">
    <property type="entry name" value="DNA breaking-rejoining enzymes"/>
    <property type="match status" value="1"/>
</dbReference>
<keyword evidence="4 9" id="KW-0159">Chromosome partition</keyword>
<keyword evidence="2 9" id="KW-0963">Cytoplasm</keyword>
<evidence type="ECO:0000256" key="6">
    <source>
        <dbReference type="ARBA" id="ARBA00023125"/>
    </source>
</evidence>
<dbReference type="HAMAP" id="MF_01808">
    <property type="entry name" value="Recomb_XerC_XerD"/>
    <property type="match status" value="1"/>
</dbReference>
<accession>A0A1N7J1Y2</accession>
<evidence type="ECO:0000259" key="11">
    <source>
        <dbReference type="PROSITE" id="PS51900"/>
    </source>
</evidence>
<dbReference type="InterPro" id="IPR004107">
    <property type="entry name" value="Integrase_SAM-like_N"/>
</dbReference>
<evidence type="ECO:0000256" key="9">
    <source>
        <dbReference type="HAMAP-Rule" id="MF_01808"/>
    </source>
</evidence>
<dbReference type="Proteomes" id="UP000186292">
    <property type="component" value="Unassembled WGS sequence"/>
</dbReference>
<feature type="active site" evidence="9">
    <location>
        <position position="175"/>
    </location>
</feature>
<organism evidence="12 13">
    <name type="scientific">Corynebacterium appendicis CIP 107643</name>
    <dbReference type="NCBI Taxonomy" id="1161099"/>
    <lineage>
        <taxon>Bacteria</taxon>
        <taxon>Bacillati</taxon>
        <taxon>Actinomycetota</taxon>
        <taxon>Actinomycetes</taxon>
        <taxon>Mycobacteriales</taxon>
        <taxon>Corynebacteriaceae</taxon>
        <taxon>Corynebacterium</taxon>
    </lineage>
</organism>
<evidence type="ECO:0000256" key="8">
    <source>
        <dbReference type="ARBA" id="ARBA00023306"/>
    </source>
</evidence>
<dbReference type="GO" id="GO:0006313">
    <property type="term" value="P:DNA transposition"/>
    <property type="evidence" value="ECO:0007669"/>
    <property type="project" value="UniProtKB-UniRule"/>
</dbReference>
<dbReference type="STRING" id="1161099.SAMN05444817_103172"/>
<evidence type="ECO:0000256" key="2">
    <source>
        <dbReference type="ARBA" id="ARBA00022490"/>
    </source>
</evidence>
<feature type="domain" description="Core-binding (CB)" evidence="11">
    <location>
        <begin position="6"/>
        <end position="87"/>
    </location>
</feature>
<dbReference type="PROSITE" id="PS51898">
    <property type="entry name" value="TYR_RECOMBINASE"/>
    <property type="match status" value="1"/>
</dbReference>
<evidence type="ECO:0000313" key="13">
    <source>
        <dbReference type="Proteomes" id="UP000186292"/>
    </source>
</evidence>
<keyword evidence="5 9" id="KW-0229">DNA integration</keyword>
<dbReference type="GO" id="GO:0009037">
    <property type="term" value="F:tyrosine-based site-specific recombinase activity"/>
    <property type="evidence" value="ECO:0007669"/>
    <property type="project" value="UniProtKB-UniRule"/>
</dbReference>
<feature type="domain" description="Tyr recombinase" evidence="10">
    <location>
        <begin position="108"/>
        <end position="315"/>
    </location>
</feature>
<evidence type="ECO:0000256" key="7">
    <source>
        <dbReference type="ARBA" id="ARBA00023172"/>
    </source>
</evidence>
<dbReference type="InterPro" id="IPR011010">
    <property type="entry name" value="DNA_brk_join_enz"/>
</dbReference>
<proteinExistence type="inferred from homology"/>
<sequence>MAEQITQLEAAIDDFADHALLVKGRSPATVKSYRSDLRTLVPFCATFADFTLPTLRAWLADSLRSGLARSTMARRTASARAFSTWAYERGYLDSDVAARLATPQVNRHLPDVVTPARAGQLVEAEINADAASPEAARDRAMLELLYATGMRVAELTGLDVADIDASRRLALVTGKGNKQRVVPFGESAAASLDAWLSRRPELLASRSSTASSSDAASSSAVSEASASTADSGALFLGSRGGRIDQRQVRRVVERAAQRTGDSELSPHDLRHSAATHMLEGGADLRVVQELLGHSSLQTTQIYTHVSAQRLKSVYDQAHPRA</sequence>
<evidence type="ECO:0000256" key="4">
    <source>
        <dbReference type="ARBA" id="ARBA00022829"/>
    </source>
</evidence>
<dbReference type="GO" id="GO:0051301">
    <property type="term" value="P:cell division"/>
    <property type="evidence" value="ECO:0007669"/>
    <property type="project" value="UniProtKB-KW"/>
</dbReference>
<feature type="active site" evidence="9">
    <location>
        <position position="151"/>
    </location>
</feature>
<dbReference type="CDD" id="cd00798">
    <property type="entry name" value="INT_XerDC_C"/>
    <property type="match status" value="1"/>
</dbReference>
<dbReference type="InterPro" id="IPR013762">
    <property type="entry name" value="Integrase-like_cat_sf"/>
</dbReference>
<comment type="function">
    <text evidence="9">Site-specific tyrosine recombinase, which acts by catalyzing the cutting and rejoining of the recombining DNA molecules. The XerC-XerD complex is essential to convert dimers of the bacterial chromosome into monomers to permit their segregation at cell division. It also contributes to the segregational stability of plasmids.</text>
</comment>
<name>A0A1N7J1Y2_9CORY</name>
<keyword evidence="3 9" id="KW-0132">Cell division</keyword>
<dbReference type="PANTHER" id="PTHR30349:SF77">
    <property type="entry name" value="TYROSINE RECOMBINASE XERC"/>
    <property type="match status" value="1"/>
</dbReference>
<dbReference type="InterPro" id="IPR002104">
    <property type="entry name" value="Integrase_catalytic"/>
</dbReference>
<dbReference type="Gene3D" id="1.10.150.130">
    <property type="match status" value="1"/>
</dbReference>
<dbReference type="RefSeq" id="WP_234958757.1">
    <property type="nucleotide sequence ID" value="NZ_CP046976.1"/>
</dbReference>
<keyword evidence="7 9" id="KW-0233">DNA recombination</keyword>
<protein>
    <recommendedName>
        <fullName evidence="9">Tyrosine recombinase XerC</fullName>
    </recommendedName>
</protein>
<dbReference type="GO" id="GO:0005737">
    <property type="term" value="C:cytoplasm"/>
    <property type="evidence" value="ECO:0007669"/>
    <property type="project" value="UniProtKB-SubCell"/>
</dbReference>
<keyword evidence="8 9" id="KW-0131">Cell cycle</keyword>
<feature type="active site" evidence="9">
    <location>
        <position position="293"/>
    </location>
</feature>
<feature type="active site" description="O-(3'-phospho-DNA)-tyrosine intermediate" evidence="9">
    <location>
        <position position="302"/>
    </location>
</feature>
<dbReference type="InterPro" id="IPR044068">
    <property type="entry name" value="CB"/>
</dbReference>
<dbReference type="Pfam" id="PF00589">
    <property type="entry name" value="Phage_integrase"/>
    <property type="match status" value="1"/>
</dbReference>
<dbReference type="Gene3D" id="1.10.443.10">
    <property type="entry name" value="Intergrase catalytic core"/>
    <property type="match status" value="1"/>
</dbReference>
<dbReference type="InterPro" id="IPR023009">
    <property type="entry name" value="Tyrosine_recombinase_XerC/XerD"/>
</dbReference>
<reference evidence="13" key="1">
    <citation type="submission" date="2017-01" db="EMBL/GenBank/DDBJ databases">
        <authorList>
            <person name="Varghese N."/>
            <person name="Submissions S."/>
        </authorList>
    </citation>
    <scope>NUCLEOTIDE SEQUENCE [LARGE SCALE GENOMIC DNA]</scope>
    <source>
        <strain evidence="13">DSM 44531</strain>
    </source>
</reference>
<feature type="active site" evidence="9">
    <location>
        <position position="267"/>
    </location>
</feature>
<dbReference type="AlphaFoldDB" id="A0A1N7J1Y2"/>
<dbReference type="NCBIfam" id="NF001399">
    <property type="entry name" value="PRK00283.1"/>
    <property type="match status" value="1"/>
</dbReference>
<keyword evidence="6 9" id="KW-0238">DNA-binding</keyword>
<dbReference type="GO" id="GO:0003677">
    <property type="term" value="F:DNA binding"/>
    <property type="evidence" value="ECO:0007669"/>
    <property type="project" value="UniProtKB-UniRule"/>
</dbReference>
<dbReference type="EMBL" id="FTOF01000003">
    <property type="protein sequence ID" value="SIS43382.1"/>
    <property type="molecule type" value="Genomic_DNA"/>
</dbReference>
<gene>
    <name evidence="9" type="primary">xerC</name>
    <name evidence="12" type="ORF">SAMN05444817_103172</name>
</gene>
<dbReference type="InterPro" id="IPR010998">
    <property type="entry name" value="Integrase_recombinase_N"/>
</dbReference>
<comment type="subunit">
    <text evidence="9">Forms a cyclic heterotetrameric complex composed of two molecules of XerC and two molecules of XerD.</text>
</comment>